<dbReference type="CDD" id="cd00475">
    <property type="entry name" value="Cis_IPPS"/>
    <property type="match status" value="1"/>
</dbReference>
<feature type="binding site" evidence="2">
    <location>
        <position position="53"/>
    </location>
    <ligand>
        <name>substrate</name>
    </ligand>
</feature>
<dbReference type="GO" id="GO:0016094">
    <property type="term" value="P:polyprenol biosynthetic process"/>
    <property type="evidence" value="ECO:0007669"/>
    <property type="project" value="TreeGrafter"/>
</dbReference>
<comment type="function">
    <text evidence="2">Catalyzes the sequential condensation of isopentenyl diphosphate (IPP) with (2E,6E)-farnesyl diphosphate (E,E-FPP) to yield (2Z,6Z,10Z,14Z,18Z,22Z,26Z,30Z,34E,38E)-undecaprenyl diphosphate (di-trans,octa-cis-UPP). UPP is the precursor of glycosyl carrier lipid in the biosynthesis of bacterial cell wall polysaccharide components such as peptidoglycan and lipopolysaccharide.</text>
</comment>
<dbReference type="PROSITE" id="PS01066">
    <property type="entry name" value="UPP_SYNTHASE"/>
    <property type="match status" value="1"/>
</dbReference>
<dbReference type="Pfam" id="PF01255">
    <property type="entry name" value="Prenyltransf"/>
    <property type="match status" value="1"/>
</dbReference>
<feature type="binding site" evidence="2">
    <location>
        <position position="2"/>
    </location>
    <ligand>
        <name>Mg(2+)</name>
        <dbReference type="ChEBI" id="CHEBI:18420"/>
    </ligand>
</feature>
<dbReference type="InterPro" id="IPR036424">
    <property type="entry name" value="UPP_synth-like_sf"/>
</dbReference>
<name>A0AAE3HQP7_9GAMM</name>
<dbReference type="NCBIfam" id="TIGR00055">
    <property type="entry name" value="uppS"/>
    <property type="match status" value="1"/>
</dbReference>
<feature type="binding site" evidence="2">
    <location>
        <position position="19"/>
    </location>
    <ligand>
        <name>substrate</name>
    </ligand>
</feature>
<feature type="binding site" evidence="2">
    <location>
        <position position="168"/>
    </location>
    <ligand>
        <name>substrate</name>
    </ligand>
</feature>
<comment type="caution">
    <text evidence="2">Lacks conserved residue(s) required for the propagation of feature annotation.</text>
</comment>
<dbReference type="SUPFAM" id="SSF64005">
    <property type="entry name" value="Undecaprenyl diphosphate synthase"/>
    <property type="match status" value="1"/>
</dbReference>
<evidence type="ECO:0000313" key="4">
    <source>
        <dbReference type="Proteomes" id="UP000051494"/>
    </source>
</evidence>
<dbReference type="PANTHER" id="PTHR10291:SF0">
    <property type="entry name" value="DEHYDRODOLICHYL DIPHOSPHATE SYNTHASE 2"/>
    <property type="match status" value="1"/>
</dbReference>
<feature type="binding site" evidence="2">
    <location>
        <position position="7"/>
    </location>
    <ligand>
        <name>substrate</name>
    </ligand>
</feature>
<dbReference type="HAMAP" id="MF_01139">
    <property type="entry name" value="ISPT"/>
    <property type="match status" value="1"/>
</dbReference>
<comment type="catalytic activity">
    <reaction evidence="2">
        <text>8 isopentenyl diphosphate + (2E,6E)-farnesyl diphosphate = di-trans,octa-cis-undecaprenyl diphosphate + 8 diphosphate</text>
        <dbReference type="Rhea" id="RHEA:27551"/>
        <dbReference type="ChEBI" id="CHEBI:33019"/>
        <dbReference type="ChEBI" id="CHEBI:58405"/>
        <dbReference type="ChEBI" id="CHEBI:128769"/>
        <dbReference type="ChEBI" id="CHEBI:175763"/>
        <dbReference type="EC" id="2.5.1.31"/>
    </reaction>
</comment>
<dbReference type="InterPro" id="IPR001441">
    <property type="entry name" value="UPP_synth-like"/>
</dbReference>
<keyword evidence="2" id="KW-0133">Cell shape</keyword>
<feature type="binding site" evidence="2">
    <location>
        <begin position="3"/>
        <end position="6"/>
    </location>
    <ligand>
        <name>substrate</name>
    </ligand>
</feature>
<keyword evidence="2" id="KW-0573">Peptidoglycan synthesis</keyword>
<keyword evidence="1 2" id="KW-0808">Transferase</keyword>
<comment type="cofactor">
    <cofactor evidence="2">
        <name>Mg(2+)</name>
        <dbReference type="ChEBI" id="CHEBI:18420"/>
    </cofactor>
    <text evidence="2">Binds 2 magnesium ions per subunit.</text>
</comment>
<comment type="caution">
    <text evidence="3">The sequence shown here is derived from an EMBL/GenBank/DDBJ whole genome shotgun (WGS) entry which is preliminary data.</text>
</comment>
<proteinExistence type="inferred from homology"/>
<dbReference type="PANTHER" id="PTHR10291">
    <property type="entry name" value="DEHYDRODOLICHYL DIPHOSPHATE SYNTHASE FAMILY MEMBER"/>
    <property type="match status" value="1"/>
</dbReference>
<dbReference type="Gene3D" id="3.40.1180.10">
    <property type="entry name" value="Decaprenyl diphosphate synthase-like"/>
    <property type="match status" value="1"/>
</dbReference>
<evidence type="ECO:0000256" key="1">
    <source>
        <dbReference type="ARBA" id="ARBA00022679"/>
    </source>
</evidence>
<keyword evidence="4" id="KW-1185">Reference proteome</keyword>
<dbReference type="GO" id="GO:0009252">
    <property type="term" value="P:peptidoglycan biosynthetic process"/>
    <property type="evidence" value="ECO:0007669"/>
    <property type="project" value="UniProtKB-UniRule"/>
</dbReference>
<dbReference type="GO" id="GO:0071555">
    <property type="term" value="P:cell wall organization"/>
    <property type="evidence" value="ECO:0007669"/>
    <property type="project" value="UniProtKB-KW"/>
</dbReference>
<organism evidence="3 4">
    <name type="scientific">Candidatus Berkiella cookevillensis</name>
    <dbReference type="NCBI Taxonomy" id="437022"/>
    <lineage>
        <taxon>Bacteria</taxon>
        <taxon>Pseudomonadati</taxon>
        <taxon>Pseudomonadota</taxon>
        <taxon>Gammaproteobacteria</taxon>
        <taxon>Candidatus Berkiellales</taxon>
        <taxon>Candidatus Berkiellaceae</taxon>
        <taxon>Candidatus Berkiella</taxon>
    </lineage>
</organism>
<keyword evidence="2" id="KW-0961">Cell wall biogenesis/degradation</keyword>
<evidence type="ECO:0000256" key="2">
    <source>
        <dbReference type="HAMAP-Rule" id="MF_01139"/>
    </source>
</evidence>
<reference evidence="3" key="1">
    <citation type="journal article" date="2016" name="Genome Announc.">
        <title>Draft Genome Sequences of Two Novel Amoeba-Resistant Intranuclear Bacteria, 'Candidatus Berkiella cookevillensis' and 'Candidatus Berkiella aquae'.</title>
        <authorList>
            <person name="Mehari Y.T."/>
            <person name="Arivett B.A."/>
            <person name="Farone A.L."/>
            <person name="Gunderson J.H."/>
            <person name="Farone M.B."/>
        </authorList>
    </citation>
    <scope>NUCLEOTIDE SEQUENCE</scope>
    <source>
        <strain evidence="3">CC99</strain>
    </source>
</reference>
<feature type="active site" evidence="2">
    <location>
        <position position="2"/>
    </location>
</feature>
<sequence>MDGNGRWATQRNLSRTKGHRKGVESAWEAVSYCLENKIPVLTLFAFGQENWKRPSQEVRNLFRIFYLLLKRDMGRLLEHNVKLRIIGDRTPFAPYLRNTIQESEALTQNNTALTLNIAINYSGKWDILQAMQKLVEKHQGLHALDVLEKQFEAYLSFQGQPEPDLFIRTSGVQRLSNFMLWDLAYSEIFFTKALWPDFDKNEFDNAVSFFNQCERRFGLISEQVSVCSNIES</sequence>
<dbReference type="InterPro" id="IPR018520">
    <property type="entry name" value="UPP_synth-like_CS"/>
</dbReference>
<reference evidence="3" key="2">
    <citation type="submission" date="2021-06" db="EMBL/GenBank/DDBJ databases">
        <title>Genomic Description and Analysis of Intracellular Bacteria, Candidatus Berkiella cookevillensis and Candidatus Berkiella aquae.</title>
        <authorList>
            <person name="Kidane D.T."/>
            <person name="Mehari Y.T."/>
            <person name="Rice F.C."/>
            <person name="Arivett B.A."/>
            <person name="Farone A.L."/>
            <person name="Berk S.G."/>
            <person name="Farone M.B."/>
        </authorList>
    </citation>
    <scope>NUCLEOTIDE SEQUENCE</scope>
    <source>
        <strain evidence="3">CC99</strain>
    </source>
</reference>
<keyword evidence="2" id="KW-0479">Metal-binding</keyword>
<dbReference type="EMBL" id="LKHV02000001">
    <property type="protein sequence ID" value="MCS5708359.1"/>
    <property type="molecule type" value="Genomic_DNA"/>
</dbReference>
<evidence type="ECO:0000313" key="3">
    <source>
        <dbReference type="EMBL" id="MCS5708359.1"/>
    </source>
</evidence>
<feature type="binding site" evidence="2">
    <location>
        <begin position="174"/>
        <end position="176"/>
    </location>
    <ligand>
        <name>substrate</name>
    </ligand>
</feature>
<dbReference type="EC" id="2.5.1.31" evidence="2"/>
<gene>
    <name evidence="2 3" type="primary">uppS</name>
    <name evidence="3" type="ORF">CC99x_005510</name>
</gene>
<dbReference type="AlphaFoldDB" id="A0AAE3HQP7"/>
<dbReference type="Proteomes" id="UP000051494">
    <property type="component" value="Unassembled WGS sequence"/>
</dbReference>
<feature type="binding site" evidence="2">
    <location>
        <position position="187"/>
    </location>
    <ligand>
        <name>Mg(2+)</name>
        <dbReference type="ChEBI" id="CHEBI:18420"/>
    </ligand>
</feature>
<keyword evidence="2" id="KW-0460">Magnesium</keyword>
<comment type="similarity">
    <text evidence="2">Belongs to the UPP synthase family.</text>
</comment>
<dbReference type="GO" id="GO:0005829">
    <property type="term" value="C:cytosol"/>
    <property type="evidence" value="ECO:0007669"/>
    <property type="project" value="TreeGrafter"/>
</dbReference>
<protein>
    <recommendedName>
        <fullName evidence="2">Ditrans,polycis-undecaprenyl-diphosphate synthase ((2E,6E)-farnesyl-diphosphate specific)</fullName>
        <ecNumber evidence="2">2.5.1.31</ecNumber>
    </recommendedName>
    <alternativeName>
        <fullName evidence="2">Ditrans,polycis-undecaprenylcistransferase</fullName>
    </alternativeName>
    <alternativeName>
        <fullName evidence="2">Undecaprenyl diphosphate synthase</fullName>
        <shortName evidence="2">UDS</shortName>
    </alternativeName>
    <alternativeName>
        <fullName evidence="2">Undecaprenyl pyrophosphate synthase</fullName>
        <shortName evidence="2">UPP synthase</shortName>
    </alternativeName>
</protein>
<accession>A0AAE3HQP7</accession>
<dbReference type="GO" id="GO:0008834">
    <property type="term" value="F:ditrans,polycis-undecaprenyl-diphosphate synthase [(2E,6E)-farnesyl-diphosphate specific] activity"/>
    <property type="evidence" value="ECO:0007669"/>
    <property type="project" value="UniProtKB-UniRule"/>
</dbReference>
<comment type="subunit">
    <text evidence="2">Homodimer.</text>
</comment>
<feature type="binding site" evidence="2">
    <location>
        <position position="15"/>
    </location>
    <ligand>
        <name>substrate</name>
    </ligand>
</feature>
<dbReference type="GO" id="GO:0008360">
    <property type="term" value="P:regulation of cell shape"/>
    <property type="evidence" value="ECO:0007669"/>
    <property type="project" value="UniProtKB-KW"/>
</dbReference>
<dbReference type="GO" id="GO:0000287">
    <property type="term" value="F:magnesium ion binding"/>
    <property type="evidence" value="ECO:0007669"/>
    <property type="project" value="UniProtKB-UniRule"/>
</dbReference>
<feature type="active site" description="Proton acceptor" evidence="2">
    <location>
        <position position="50"/>
    </location>
</feature>
<feature type="binding site" evidence="2">
    <location>
        <position position="51"/>
    </location>
    <ligand>
        <name>substrate</name>
    </ligand>
</feature>